<organism evidence="1 2">
    <name type="scientific">Oryza meyeriana var. granulata</name>
    <dbReference type="NCBI Taxonomy" id="110450"/>
    <lineage>
        <taxon>Eukaryota</taxon>
        <taxon>Viridiplantae</taxon>
        <taxon>Streptophyta</taxon>
        <taxon>Embryophyta</taxon>
        <taxon>Tracheophyta</taxon>
        <taxon>Spermatophyta</taxon>
        <taxon>Magnoliopsida</taxon>
        <taxon>Liliopsida</taxon>
        <taxon>Poales</taxon>
        <taxon>Poaceae</taxon>
        <taxon>BOP clade</taxon>
        <taxon>Oryzoideae</taxon>
        <taxon>Oryzeae</taxon>
        <taxon>Oryzinae</taxon>
        <taxon>Oryza</taxon>
        <taxon>Oryza meyeriana</taxon>
    </lineage>
</organism>
<keyword evidence="2" id="KW-1185">Reference proteome</keyword>
<dbReference type="EMBL" id="SPHZ02000011">
    <property type="protein sequence ID" value="KAF0892657.1"/>
    <property type="molecule type" value="Genomic_DNA"/>
</dbReference>
<sequence length="63" mass="7064">MSGYNLGLFSAKAVNRVEMTGDARASELQKACCIRSDSRGCGDRSGFWRWAHVLGLAWKRDRD</sequence>
<dbReference type="AlphaFoldDB" id="A0A6G1BY77"/>
<evidence type="ECO:0000313" key="1">
    <source>
        <dbReference type="EMBL" id="KAF0892657.1"/>
    </source>
</evidence>
<accession>A0A6G1BY77</accession>
<proteinExistence type="predicted"/>
<name>A0A6G1BY77_9ORYZ</name>
<comment type="caution">
    <text evidence="1">The sequence shown here is derived from an EMBL/GenBank/DDBJ whole genome shotgun (WGS) entry which is preliminary data.</text>
</comment>
<protein>
    <submittedName>
        <fullName evidence="1">Uncharacterized protein</fullName>
    </submittedName>
</protein>
<reference evidence="1 2" key="1">
    <citation type="submission" date="2019-11" db="EMBL/GenBank/DDBJ databases">
        <title>Whole genome sequence of Oryza granulata.</title>
        <authorList>
            <person name="Li W."/>
        </authorList>
    </citation>
    <scope>NUCLEOTIDE SEQUENCE [LARGE SCALE GENOMIC DNA]</scope>
    <source>
        <strain evidence="2">cv. Menghai</strain>
        <tissue evidence="1">Leaf</tissue>
    </source>
</reference>
<evidence type="ECO:0000313" key="2">
    <source>
        <dbReference type="Proteomes" id="UP000479710"/>
    </source>
</evidence>
<gene>
    <name evidence="1" type="ORF">E2562_017637</name>
</gene>
<dbReference type="Proteomes" id="UP000479710">
    <property type="component" value="Unassembled WGS sequence"/>
</dbReference>